<reference evidence="1 2" key="1">
    <citation type="submission" date="2021-03" db="EMBL/GenBank/DDBJ databases">
        <title>The complete genome sequence of Acetobacter sacchari TBRC 11175.</title>
        <authorList>
            <person name="Charoenyingcharoen P."/>
            <person name="Yukphan P."/>
        </authorList>
    </citation>
    <scope>NUCLEOTIDE SEQUENCE [LARGE SCALE GENOMIC DNA]</scope>
    <source>
        <strain evidence="1 2">TBRC 11175</strain>
    </source>
</reference>
<comment type="caution">
    <text evidence="1">The sequence shown here is derived from an EMBL/GenBank/DDBJ whole genome shotgun (WGS) entry which is preliminary data.</text>
</comment>
<name>A0ABS3LWE7_9PROT</name>
<sequence>MALTVIDTKKKMIHSGLIGLTCVAISYPPTSGNAQSAPFNVADRTEILEVRAFGIQLYECRADTDGKTVWALREPVATLIDQGKTVGRHYAGPTWQFNDAGTVSGKLLTTQPGATAADVPLLKLAVVSRPSEGPLKDVAFILRLDTRGGALKGLCRDAGALQAEPYDARYVFLR</sequence>
<dbReference type="PANTHER" id="PTHR35567:SF1">
    <property type="entry name" value="CONSERVED FUNGAL PROTEIN (AFU_ORTHOLOGUE AFUA_1G14230)"/>
    <property type="match status" value="1"/>
</dbReference>
<dbReference type="PANTHER" id="PTHR35567">
    <property type="entry name" value="MALATE DEHYDROGENASE (AFU_ORTHOLOGUE AFUA_2G13800)"/>
    <property type="match status" value="1"/>
</dbReference>
<evidence type="ECO:0000313" key="1">
    <source>
        <dbReference type="EMBL" id="MBO1360242.1"/>
    </source>
</evidence>
<keyword evidence="2" id="KW-1185">Reference proteome</keyword>
<dbReference type="EMBL" id="JAFVMF010000010">
    <property type="protein sequence ID" value="MBO1360242.1"/>
    <property type="molecule type" value="Genomic_DNA"/>
</dbReference>
<protein>
    <submittedName>
        <fullName evidence="1">DUF3455 domain-containing protein</fullName>
    </submittedName>
</protein>
<dbReference type="Pfam" id="PF11937">
    <property type="entry name" value="DUF3455"/>
    <property type="match status" value="1"/>
</dbReference>
<dbReference type="Proteomes" id="UP000664771">
    <property type="component" value="Unassembled WGS sequence"/>
</dbReference>
<evidence type="ECO:0000313" key="2">
    <source>
        <dbReference type="Proteomes" id="UP000664771"/>
    </source>
</evidence>
<accession>A0ABS3LWE7</accession>
<organism evidence="1 2">
    <name type="scientific">Acetobacter sacchari</name>
    <dbReference type="NCBI Taxonomy" id="2661687"/>
    <lineage>
        <taxon>Bacteria</taxon>
        <taxon>Pseudomonadati</taxon>
        <taxon>Pseudomonadota</taxon>
        <taxon>Alphaproteobacteria</taxon>
        <taxon>Acetobacterales</taxon>
        <taxon>Acetobacteraceae</taxon>
        <taxon>Acetobacter</taxon>
    </lineage>
</organism>
<proteinExistence type="predicted"/>
<dbReference type="RefSeq" id="WP_207881524.1">
    <property type="nucleotide sequence ID" value="NZ_JAFVMF010000010.1"/>
</dbReference>
<gene>
    <name evidence="1" type="ORF">J2D73_10635</name>
</gene>
<dbReference type="InterPro" id="IPR021851">
    <property type="entry name" value="DUF3455"/>
</dbReference>